<protein>
    <submittedName>
        <fullName evidence="1">Uncharacterized protein</fullName>
    </submittedName>
</protein>
<dbReference type="EMBL" id="BAAATE010000015">
    <property type="protein sequence ID" value="GAA2674019.1"/>
    <property type="molecule type" value="Genomic_DNA"/>
</dbReference>
<reference evidence="1 2" key="1">
    <citation type="journal article" date="2019" name="Int. J. Syst. Evol. Microbiol.">
        <title>The Global Catalogue of Microorganisms (GCM) 10K type strain sequencing project: providing services to taxonomists for standard genome sequencing and annotation.</title>
        <authorList>
            <consortium name="The Broad Institute Genomics Platform"/>
            <consortium name="The Broad Institute Genome Sequencing Center for Infectious Disease"/>
            <person name="Wu L."/>
            <person name="Ma J."/>
        </authorList>
    </citation>
    <scope>NUCLEOTIDE SEQUENCE [LARGE SCALE GENOMIC DNA]</scope>
    <source>
        <strain evidence="1 2">JCM 6835</strain>
    </source>
</reference>
<accession>A0ABN3SCX6</accession>
<gene>
    <name evidence="1" type="ORF">GCM10010412_054880</name>
</gene>
<keyword evidence="2" id="KW-1185">Reference proteome</keyword>
<dbReference type="Proteomes" id="UP001501666">
    <property type="component" value="Unassembled WGS sequence"/>
</dbReference>
<name>A0ABN3SCX6_9ACTN</name>
<proteinExistence type="predicted"/>
<evidence type="ECO:0000313" key="2">
    <source>
        <dbReference type="Proteomes" id="UP001501666"/>
    </source>
</evidence>
<organism evidence="1 2">
    <name type="scientific">Nonomuraea recticatena</name>
    <dbReference type="NCBI Taxonomy" id="46178"/>
    <lineage>
        <taxon>Bacteria</taxon>
        <taxon>Bacillati</taxon>
        <taxon>Actinomycetota</taxon>
        <taxon>Actinomycetes</taxon>
        <taxon>Streptosporangiales</taxon>
        <taxon>Streptosporangiaceae</taxon>
        <taxon>Nonomuraea</taxon>
    </lineage>
</organism>
<comment type="caution">
    <text evidence="1">The sequence shown here is derived from an EMBL/GenBank/DDBJ whole genome shotgun (WGS) entry which is preliminary data.</text>
</comment>
<evidence type="ECO:0000313" key="1">
    <source>
        <dbReference type="EMBL" id="GAA2674019.1"/>
    </source>
</evidence>
<sequence>MVAAAVAGSKPAPAATVAAAALVRNRSRREKGDMAFSFRGWCGLASEGRRDHIVLISAQSIGHMNICAHLSGPSPDARLNPPRWAMLTMGEMCRGDSTDAGDGRRAA</sequence>